<sequence length="99" mass="11000">MYIAIEKNSRGSLDVKLAAFDKLLLNAAKLALQKEIVDVEIHTQINSENLLYVLVKIVLPKAILTTSVNEKKINQNIEGAVLQTLNLKPKSIAIAYTRN</sequence>
<evidence type="ECO:0000313" key="2">
    <source>
        <dbReference type="Proteomes" id="UP000237865"/>
    </source>
</evidence>
<proteinExistence type="predicted"/>
<accession>A0A2S5RD00</accession>
<dbReference type="EMBL" id="PHNE01000004">
    <property type="protein sequence ID" value="PPE05209.1"/>
    <property type="molecule type" value="Genomic_DNA"/>
</dbReference>
<dbReference type="NCBIfam" id="NF045836">
    <property type="entry name" value="MMB_0454_fam"/>
    <property type="match status" value="1"/>
</dbReference>
<gene>
    <name evidence="1" type="ORF">ELUCI_v1c07450</name>
</gene>
<keyword evidence="2" id="KW-1185">Reference proteome</keyword>
<protein>
    <submittedName>
        <fullName evidence="1">Uncharacterized protein</fullName>
    </submittedName>
</protein>
<dbReference type="InterPro" id="IPR054781">
    <property type="entry name" value="Asp23-rel"/>
</dbReference>
<dbReference type="AlphaFoldDB" id="A0A2S5RD00"/>
<dbReference type="RefSeq" id="WP_028126488.1">
    <property type="nucleotide sequence ID" value="NZ_PHNE01000004.1"/>
</dbReference>
<comment type="caution">
    <text evidence="1">The sequence shown here is derived from an EMBL/GenBank/DDBJ whole genome shotgun (WGS) entry which is preliminary data.</text>
</comment>
<reference evidence="1 2" key="1">
    <citation type="submission" date="2017-11" db="EMBL/GenBank/DDBJ databases">
        <title>Genome sequence of Entomoplasma lucivorax PIPN-2 (ATCC 49196).</title>
        <authorList>
            <person name="Lo W.-S."/>
            <person name="Gasparich G.E."/>
            <person name="Kuo C.-H."/>
        </authorList>
    </citation>
    <scope>NUCLEOTIDE SEQUENCE [LARGE SCALE GENOMIC DNA]</scope>
    <source>
        <strain evidence="1 2">PIPN-2</strain>
    </source>
</reference>
<name>A0A2S5RD00_9MOLU</name>
<dbReference type="STRING" id="1399797.GCA_000518285_00478"/>
<dbReference type="Proteomes" id="UP000237865">
    <property type="component" value="Unassembled WGS sequence"/>
</dbReference>
<organism evidence="1 2">
    <name type="scientific">Williamsoniiplasma lucivorax</name>
    <dbReference type="NCBI Taxonomy" id="209274"/>
    <lineage>
        <taxon>Bacteria</taxon>
        <taxon>Bacillati</taxon>
        <taxon>Mycoplasmatota</taxon>
        <taxon>Mollicutes</taxon>
        <taxon>Entomoplasmatales</taxon>
        <taxon>Williamsoniiplasma</taxon>
    </lineage>
</organism>
<evidence type="ECO:0000313" key="1">
    <source>
        <dbReference type="EMBL" id="PPE05209.1"/>
    </source>
</evidence>